<reference evidence="2 3" key="1">
    <citation type="submission" date="2024-01" db="EMBL/GenBank/DDBJ databases">
        <title>The genomes of 5 underutilized Papilionoideae crops provide insights into root nodulation and disease resistanc.</title>
        <authorList>
            <person name="Jiang F."/>
        </authorList>
    </citation>
    <scope>NUCLEOTIDE SEQUENCE [LARGE SCALE GENOMIC DNA]</scope>
    <source>
        <strain evidence="2">JINMINGXINNONG_FW02</strain>
        <tissue evidence="2">Leaves</tissue>
    </source>
</reference>
<keyword evidence="3" id="KW-1185">Reference proteome</keyword>
<feature type="compositionally biased region" description="Basic residues" evidence="1">
    <location>
        <begin position="20"/>
        <end position="29"/>
    </location>
</feature>
<feature type="region of interest" description="Disordered" evidence="1">
    <location>
        <begin position="1"/>
        <end position="65"/>
    </location>
</feature>
<evidence type="ECO:0000256" key="1">
    <source>
        <dbReference type="SAM" id="MobiDB-lite"/>
    </source>
</evidence>
<comment type="caution">
    <text evidence="2">The sequence shown here is derived from an EMBL/GenBank/DDBJ whole genome shotgun (WGS) entry which is preliminary data.</text>
</comment>
<gene>
    <name evidence="2" type="ORF">VNO80_09993</name>
</gene>
<sequence>MNEIVTLLRMRASRENLRETKKKRKRQKQTRSAEPNEMIEKRAKKKNQTPSPPKRIVLPSSLRTGTLPFATILRSSLPANRSE</sequence>
<protein>
    <submittedName>
        <fullName evidence="2">Uncharacterized protein</fullName>
    </submittedName>
</protein>
<dbReference type="EMBL" id="JAYMYR010000004">
    <property type="protein sequence ID" value="KAK7367972.1"/>
    <property type="molecule type" value="Genomic_DNA"/>
</dbReference>
<dbReference type="Proteomes" id="UP001374584">
    <property type="component" value="Unassembled WGS sequence"/>
</dbReference>
<evidence type="ECO:0000313" key="3">
    <source>
        <dbReference type="Proteomes" id="UP001374584"/>
    </source>
</evidence>
<organism evidence="2 3">
    <name type="scientific">Phaseolus coccineus</name>
    <name type="common">Scarlet runner bean</name>
    <name type="synonym">Phaseolus multiflorus</name>
    <dbReference type="NCBI Taxonomy" id="3886"/>
    <lineage>
        <taxon>Eukaryota</taxon>
        <taxon>Viridiplantae</taxon>
        <taxon>Streptophyta</taxon>
        <taxon>Embryophyta</taxon>
        <taxon>Tracheophyta</taxon>
        <taxon>Spermatophyta</taxon>
        <taxon>Magnoliopsida</taxon>
        <taxon>eudicotyledons</taxon>
        <taxon>Gunneridae</taxon>
        <taxon>Pentapetalae</taxon>
        <taxon>rosids</taxon>
        <taxon>fabids</taxon>
        <taxon>Fabales</taxon>
        <taxon>Fabaceae</taxon>
        <taxon>Papilionoideae</taxon>
        <taxon>50 kb inversion clade</taxon>
        <taxon>NPAAA clade</taxon>
        <taxon>indigoferoid/millettioid clade</taxon>
        <taxon>Phaseoleae</taxon>
        <taxon>Phaseolus</taxon>
    </lineage>
</organism>
<name>A0AAN9NCL9_PHACN</name>
<accession>A0AAN9NCL9</accession>
<evidence type="ECO:0000313" key="2">
    <source>
        <dbReference type="EMBL" id="KAK7367972.1"/>
    </source>
</evidence>
<proteinExistence type="predicted"/>
<dbReference type="AlphaFoldDB" id="A0AAN9NCL9"/>